<name>A0AAD9I346_9PEZI</name>
<dbReference type="GO" id="GO:0045332">
    <property type="term" value="P:phospholipid translocation"/>
    <property type="evidence" value="ECO:0007669"/>
    <property type="project" value="TreeGrafter"/>
</dbReference>
<evidence type="ECO:0000256" key="2">
    <source>
        <dbReference type="ARBA" id="ARBA00022692"/>
    </source>
</evidence>
<dbReference type="PANTHER" id="PTHR14856:SF9">
    <property type="entry name" value="PQ-LOOP REPEAT-CONTAINING PROTEIN 1"/>
    <property type="match status" value="1"/>
</dbReference>
<reference evidence="6" key="1">
    <citation type="journal article" date="2023" name="Mol. Plant Microbe Interact.">
        <title>Elucidating the Obligate Nature and Biological Capacity of an Invasive Fungal Corn Pathogen.</title>
        <authorList>
            <person name="MacCready J.S."/>
            <person name="Roggenkamp E.M."/>
            <person name="Gdanetz K."/>
            <person name="Chilvers M.I."/>
        </authorList>
    </citation>
    <scope>NUCLEOTIDE SEQUENCE</scope>
    <source>
        <strain evidence="6">PM02</strain>
    </source>
</reference>
<dbReference type="InterPro" id="IPR006603">
    <property type="entry name" value="PQ-loop_rpt"/>
</dbReference>
<keyword evidence="7" id="KW-1185">Reference proteome</keyword>
<dbReference type="PANTHER" id="PTHR14856">
    <property type="entry name" value="PQ-LOOP REPEAT-CONTAINING PROTEIN 1-LIKE PROTEIN"/>
    <property type="match status" value="1"/>
</dbReference>
<comment type="caution">
    <text evidence="6">The sequence shown here is derived from an EMBL/GenBank/DDBJ whole genome shotgun (WGS) entry which is preliminary data.</text>
</comment>
<dbReference type="Gene3D" id="1.20.1280.290">
    <property type="match status" value="1"/>
</dbReference>
<dbReference type="EMBL" id="JAQQPM010000003">
    <property type="protein sequence ID" value="KAK2069582.1"/>
    <property type="molecule type" value="Genomic_DNA"/>
</dbReference>
<dbReference type="GO" id="GO:0005802">
    <property type="term" value="C:trans-Golgi network"/>
    <property type="evidence" value="ECO:0007669"/>
    <property type="project" value="TreeGrafter"/>
</dbReference>
<dbReference type="AlphaFoldDB" id="A0AAD9I346"/>
<dbReference type="Pfam" id="PF04193">
    <property type="entry name" value="PQ-loop"/>
    <property type="match status" value="1"/>
</dbReference>
<dbReference type="GO" id="GO:0016020">
    <property type="term" value="C:membrane"/>
    <property type="evidence" value="ECO:0007669"/>
    <property type="project" value="UniProtKB-SubCell"/>
</dbReference>
<dbReference type="GO" id="GO:0005829">
    <property type="term" value="C:cytosol"/>
    <property type="evidence" value="ECO:0007669"/>
    <property type="project" value="GOC"/>
</dbReference>
<keyword evidence="4 5" id="KW-0472">Membrane</keyword>
<accession>A0AAD9I346</accession>
<proteinExistence type="predicted"/>
<feature type="transmembrane region" description="Helical" evidence="5">
    <location>
        <begin position="74"/>
        <end position="93"/>
    </location>
</feature>
<dbReference type="GO" id="GO:0042147">
    <property type="term" value="P:retrograde transport, endosome to Golgi"/>
    <property type="evidence" value="ECO:0007669"/>
    <property type="project" value="TreeGrafter"/>
</dbReference>
<protein>
    <submittedName>
        <fullName evidence="6">Uncharacterized protein</fullName>
    </submittedName>
</protein>
<sequence length="197" mass="22791">MRIFYYPGARFDLALLIQSFSTIIMHLILLKTGLDHRAPPPSKGGELPFARARGSIWDMKRPYSFWQWRSPKPYWHFLLYLFIGLTTFELILGPVDSIYPIYSQAVGYMGLLVEATLPLPQIFANARMRSCKGFRVSVVAFWLLGDAMKMFWFFTSPSEIPWAFKLCGNKGNLVEFSFIETRERSLTLYVVRKGGLR</sequence>
<comment type="subcellular location">
    <subcellularLocation>
        <location evidence="1">Membrane</location>
        <topology evidence="1">Multi-pass membrane protein</topology>
    </subcellularLocation>
</comment>
<feature type="transmembrane region" description="Helical" evidence="5">
    <location>
        <begin position="136"/>
        <end position="154"/>
    </location>
</feature>
<evidence type="ECO:0000313" key="6">
    <source>
        <dbReference type="EMBL" id="KAK2069582.1"/>
    </source>
</evidence>
<evidence type="ECO:0000256" key="3">
    <source>
        <dbReference type="ARBA" id="ARBA00022989"/>
    </source>
</evidence>
<keyword evidence="2 5" id="KW-0812">Transmembrane</keyword>
<dbReference type="GO" id="GO:0005768">
    <property type="term" value="C:endosome"/>
    <property type="evidence" value="ECO:0007669"/>
    <property type="project" value="TreeGrafter"/>
</dbReference>
<gene>
    <name evidence="6" type="ORF">P8C59_004145</name>
</gene>
<evidence type="ECO:0000256" key="1">
    <source>
        <dbReference type="ARBA" id="ARBA00004141"/>
    </source>
</evidence>
<feature type="transmembrane region" description="Helical" evidence="5">
    <location>
        <begin position="13"/>
        <end position="30"/>
    </location>
</feature>
<dbReference type="InterPro" id="IPR052241">
    <property type="entry name" value="SLC66/Scramblase_ANY1"/>
</dbReference>
<evidence type="ECO:0000256" key="5">
    <source>
        <dbReference type="SAM" id="Phobius"/>
    </source>
</evidence>
<organism evidence="6 7">
    <name type="scientific">Phyllachora maydis</name>
    <dbReference type="NCBI Taxonomy" id="1825666"/>
    <lineage>
        <taxon>Eukaryota</taxon>
        <taxon>Fungi</taxon>
        <taxon>Dikarya</taxon>
        <taxon>Ascomycota</taxon>
        <taxon>Pezizomycotina</taxon>
        <taxon>Sordariomycetes</taxon>
        <taxon>Sordariomycetidae</taxon>
        <taxon>Phyllachorales</taxon>
        <taxon>Phyllachoraceae</taxon>
        <taxon>Phyllachora</taxon>
    </lineage>
</organism>
<dbReference type="Proteomes" id="UP001217918">
    <property type="component" value="Unassembled WGS sequence"/>
</dbReference>
<evidence type="ECO:0000313" key="7">
    <source>
        <dbReference type="Proteomes" id="UP001217918"/>
    </source>
</evidence>
<keyword evidence="3 5" id="KW-1133">Transmembrane helix</keyword>
<evidence type="ECO:0000256" key="4">
    <source>
        <dbReference type="ARBA" id="ARBA00023136"/>
    </source>
</evidence>